<dbReference type="EMBL" id="CMVM020000248">
    <property type="status" value="NOT_ANNOTATED_CDS"/>
    <property type="molecule type" value="Genomic_DNA"/>
</dbReference>
<dbReference type="EnsemblMetazoa" id="OVOC8357.1">
    <property type="protein sequence ID" value="OVOC8357.1"/>
    <property type="gene ID" value="WBGene00245166"/>
</dbReference>
<dbReference type="AlphaFoldDB" id="A0A8R1Y1R8"/>
<accession>A0A8R1Y1R8</accession>
<proteinExistence type="predicted"/>
<keyword evidence="2" id="KW-1185">Reference proteome</keyword>
<evidence type="ECO:0000313" key="1">
    <source>
        <dbReference type="EnsemblMetazoa" id="OVOC8357.1"/>
    </source>
</evidence>
<protein>
    <submittedName>
        <fullName evidence="1">Uncharacterized protein</fullName>
    </submittedName>
</protein>
<dbReference type="Proteomes" id="UP000024404">
    <property type="component" value="Unassembled WGS sequence"/>
</dbReference>
<evidence type="ECO:0000313" key="2">
    <source>
        <dbReference type="Proteomes" id="UP000024404"/>
    </source>
</evidence>
<sequence>MQLLSSTNLNNDRRSIIKEQLSHTILIRLSGFGNTIKQTSERQCEIEKPYKFVHSFIHITNDETYGREDTLTQKNLLEKYARKNMPRSAEYVRVNP</sequence>
<name>A0A8R1Y1R8_ONCVO</name>
<reference evidence="2" key="1">
    <citation type="submission" date="2013-10" db="EMBL/GenBank/DDBJ databases">
        <title>Genome sequencing of Onchocerca volvulus.</title>
        <authorList>
            <person name="Cotton J."/>
            <person name="Tsai J."/>
            <person name="Stanley E."/>
            <person name="Tracey A."/>
            <person name="Holroyd N."/>
            <person name="Lustigman S."/>
            <person name="Berriman M."/>
        </authorList>
    </citation>
    <scope>NUCLEOTIDE SEQUENCE</scope>
</reference>
<reference evidence="1" key="2">
    <citation type="submission" date="2022-06" db="UniProtKB">
        <authorList>
            <consortium name="EnsemblMetazoa"/>
        </authorList>
    </citation>
    <scope>IDENTIFICATION</scope>
</reference>
<organism evidence="1 2">
    <name type="scientific">Onchocerca volvulus</name>
    <dbReference type="NCBI Taxonomy" id="6282"/>
    <lineage>
        <taxon>Eukaryota</taxon>
        <taxon>Metazoa</taxon>
        <taxon>Ecdysozoa</taxon>
        <taxon>Nematoda</taxon>
        <taxon>Chromadorea</taxon>
        <taxon>Rhabditida</taxon>
        <taxon>Spirurina</taxon>
        <taxon>Spiruromorpha</taxon>
        <taxon>Filarioidea</taxon>
        <taxon>Onchocercidae</taxon>
        <taxon>Onchocerca</taxon>
    </lineage>
</organism>